<dbReference type="InterPro" id="IPR036291">
    <property type="entry name" value="NAD(P)-bd_dom_sf"/>
</dbReference>
<keyword evidence="2 10" id="KW-0444">Lipid biosynthesis</keyword>
<evidence type="ECO:0000313" key="19">
    <source>
        <dbReference type="Proteomes" id="UP000628017"/>
    </source>
</evidence>
<evidence type="ECO:0000256" key="14">
    <source>
        <dbReference type="RuleBase" id="RU000437"/>
    </source>
</evidence>
<comment type="caution">
    <text evidence="10">Lacks conserved residue(s) required for the propagation of feature annotation.</text>
</comment>
<feature type="active site" description="Proton acceptor" evidence="10 11">
    <location>
        <position position="186"/>
    </location>
</feature>
<feature type="binding site" evidence="13">
    <location>
        <position position="135"/>
    </location>
    <ligand>
        <name>NAD(+)</name>
        <dbReference type="ChEBI" id="CHEBI:57540"/>
    </ligand>
</feature>
<dbReference type="GO" id="GO:0006650">
    <property type="term" value="P:glycerophospholipid metabolic process"/>
    <property type="evidence" value="ECO:0007669"/>
    <property type="project" value="UniProtKB-UniRule"/>
</dbReference>
<dbReference type="PRINTS" id="PR00077">
    <property type="entry name" value="GPDHDRGNASE"/>
</dbReference>
<feature type="binding site" evidence="10">
    <location>
        <position position="249"/>
    </location>
    <ligand>
        <name>sn-glycerol 3-phosphate</name>
        <dbReference type="ChEBI" id="CHEBI:57597"/>
    </ligand>
</feature>
<dbReference type="HAMAP" id="MF_00394">
    <property type="entry name" value="NAD_Glyc3P_dehydrog"/>
    <property type="match status" value="1"/>
</dbReference>
<protein>
    <recommendedName>
        <fullName evidence="10">Glycerol-3-phosphate dehydrogenase [NAD(P)+]</fullName>
        <ecNumber evidence="10">1.1.1.94</ecNumber>
    </recommendedName>
    <alternativeName>
        <fullName evidence="10">NAD(P)(+)-dependent glycerol-3-phosphate dehydrogenase</fullName>
    </alternativeName>
    <alternativeName>
        <fullName evidence="10">NAD(P)H-dependent dihydroxyacetone-phosphate reductase</fullName>
    </alternativeName>
</protein>
<dbReference type="Pfam" id="PF07479">
    <property type="entry name" value="NAD_Gly3P_dh_C"/>
    <property type="match status" value="1"/>
</dbReference>
<keyword evidence="6 10" id="KW-0520">NAD</keyword>
<dbReference type="InterPro" id="IPR006109">
    <property type="entry name" value="G3P_DH_NAD-dep_C"/>
</dbReference>
<feature type="binding site" evidence="10">
    <location>
        <position position="32"/>
    </location>
    <ligand>
        <name>NADPH</name>
        <dbReference type="ChEBI" id="CHEBI:57783"/>
    </ligand>
</feature>
<evidence type="ECO:0000256" key="5">
    <source>
        <dbReference type="ARBA" id="ARBA00023002"/>
    </source>
</evidence>
<dbReference type="Proteomes" id="UP000628017">
    <property type="component" value="Unassembled WGS sequence"/>
</dbReference>
<dbReference type="NCBIfam" id="NF000942">
    <property type="entry name" value="PRK00094.1-4"/>
    <property type="match status" value="1"/>
</dbReference>
<sequence>MTRVGVIGAGAFGTALASVARSGGNDVVLWGRDPDQIKTMRQTGENKRYLPDVPLPEGLNVTSDLADLQESEILLMVLPAQHLRGFLANATLPTTAPILLCAKGIETGTGLLQQDILAELRPDAQMAVLSGPGFASELTQGKPTALSLACADPQTGTWLQEVLSSASLRLYLSEDTTGVALGGALKNVYAIACGLVVGAGLGESARAALMTRGFAELARLASAMGAKTDTLMGLSGFGDLALSCTSLQSRNFAFGEKLGREGAFGTGKTVEGIATAQAVLGLAERQTIEMPIAQAVADVLDGRQELEQVLRTLMSRPLKPESR</sequence>
<keyword evidence="3 10" id="KW-0547">Nucleotide-binding</keyword>
<feature type="binding site" evidence="10">
    <location>
        <position position="103"/>
    </location>
    <ligand>
        <name>NADPH</name>
        <dbReference type="ChEBI" id="CHEBI:57783"/>
    </ligand>
</feature>
<proteinExistence type="inferred from homology"/>
<evidence type="ECO:0000256" key="12">
    <source>
        <dbReference type="PIRSR" id="PIRSR000114-2"/>
    </source>
</evidence>
<comment type="function">
    <text evidence="10">Catalyzes the reduction of the glycolytic intermediate dihydroxyacetone phosphate (DHAP) to sn-glycerol 3-phosphate (G3P), the key precursor for phospholipid synthesis.</text>
</comment>
<keyword evidence="5 10" id="KW-0560">Oxidoreductase</keyword>
<evidence type="ECO:0000256" key="3">
    <source>
        <dbReference type="ARBA" id="ARBA00022741"/>
    </source>
</evidence>
<feature type="binding site" evidence="12">
    <location>
        <begin position="250"/>
        <end position="251"/>
    </location>
    <ligand>
        <name>substrate</name>
    </ligand>
</feature>
<evidence type="ECO:0000256" key="4">
    <source>
        <dbReference type="ARBA" id="ARBA00022857"/>
    </source>
</evidence>
<evidence type="ECO:0000256" key="2">
    <source>
        <dbReference type="ARBA" id="ARBA00022516"/>
    </source>
</evidence>
<evidence type="ECO:0000313" key="18">
    <source>
        <dbReference type="EMBL" id="GGA18257.1"/>
    </source>
</evidence>
<dbReference type="GO" id="GO:0047952">
    <property type="term" value="F:glycerol-3-phosphate dehydrogenase [NAD(P)+] activity"/>
    <property type="evidence" value="ECO:0007669"/>
    <property type="project" value="UniProtKB-UniRule"/>
</dbReference>
<dbReference type="Gene3D" id="3.40.50.720">
    <property type="entry name" value="NAD(P)-binding Rossmann-like Domain"/>
    <property type="match status" value="1"/>
</dbReference>
<feature type="domain" description="Glycerol-3-phosphate dehydrogenase NAD-dependent C-terminal" evidence="17">
    <location>
        <begin position="175"/>
        <end position="310"/>
    </location>
</feature>
<keyword evidence="7 10" id="KW-0443">Lipid metabolism</keyword>
<dbReference type="PANTHER" id="PTHR11728">
    <property type="entry name" value="GLYCEROL-3-PHOSPHATE DEHYDROGENASE"/>
    <property type="match status" value="1"/>
</dbReference>
<dbReference type="GO" id="GO:0008654">
    <property type="term" value="P:phospholipid biosynthetic process"/>
    <property type="evidence" value="ECO:0007669"/>
    <property type="project" value="UniProtKB-KW"/>
</dbReference>
<reference evidence="18" key="1">
    <citation type="journal article" date="2014" name="Int. J. Syst. Evol. Microbiol.">
        <title>Complete genome sequence of Corynebacterium casei LMG S-19264T (=DSM 44701T), isolated from a smear-ripened cheese.</title>
        <authorList>
            <consortium name="US DOE Joint Genome Institute (JGI-PGF)"/>
            <person name="Walter F."/>
            <person name="Albersmeier A."/>
            <person name="Kalinowski J."/>
            <person name="Ruckert C."/>
        </authorList>
    </citation>
    <scope>NUCLEOTIDE SEQUENCE</scope>
    <source>
        <strain evidence="18">CGMCC 1.15880</strain>
    </source>
</reference>
<name>A0A916QXU2_9RHOB</name>
<dbReference type="PANTHER" id="PTHR11728:SF1">
    <property type="entry name" value="GLYCEROL-3-PHOSPHATE DEHYDROGENASE [NAD(+)] 2, CHLOROPLASTIC"/>
    <property type="match status" value="1"/>
</dbReference>
<keyword evidence="8 10" id="KW-0594">Phospholipid biosynthesis</keyword>
<dbReference type="EC" id="1.1.1.94" evidence="10"/>
<dbReference type="PROSITE" id="PS00957">
    <property type="entry name" value="NAD_G3PDH"/>
    <property type="match status" value="1"/>
</dbReference>
<dbReference type="InterPro" id="IPR011128">
    <property type="entry name" value="G3P_DH_NAD-dep_N"/>
</dbReference>
<organism evidence="18 19">
    <name type="scientific">Neptunicoccus cionae</name>
    <dbReference type="NCBI Taxonomy" id="2035344"/>
    <lineage>
        <taxon>Bacteria</taxon>
        <taxon>Pseudomonadati</taxon>
        <taxon>Pseudomonadota</taxon>
        <taxon>Alphaproteobacteria</taxon>
        <taxon>Rhodobacterales</taxon>
        <taxon>Paracoccaceae</taxon>
        <taxon>Neptunicoccus</taxon>
    </lineage>
</organism>
<evidence type="ECO:0000256" key="6">
    <source>
        <dbReference type="ARBA" id="ARBA00023027"/>
    </source>
</evidence>
<feature type="binding site" evidence="10">
    <location>
        <position position="251"/>
    </location>
    <ligand>
        <name>sn-glycerol 3-phosphate</name>
        <dbReference type="ChEBI" id="CHEBI:57597"/>
    </ligand>
</feature>
<feature type="binding site" evidence="12">
    <location>
        <position position="103"/>
    </location>
    <ligand>
        <name>substrate</name>
    </ligand>
</feature>
<evidence type="ECO:0000256" key="8">
    <source>
        <dbReference type="ARBA" id="ARBA00023209"/>
    </source>
</evidence>
<dbReference type="InterPro" id="IPR006168">
    <property type="entry name" value="G3P_DH_NAD-dep"/>
</dbReference>
<dbReference type="GO" id="GO:0005829">
    <property type="term" value="C:cytosol"/>
    <property type="evidence" value="ECO:0007669"/>
    <property type="project" value="TreeGrafter"/>
</dbReference>
<evidence type="ECO:0000256" key="10">
    <source>
        <dbReference type="HAMAP-Rule" id="MF_00394"/>
    </source>
</evidence>
<feature type="binding site" evidence="10">
    <location>
        <position position="239"/>
    </location>
    <ligand>
        <name>sn-glycerol 3-phosphate</name>
        <dbReference type="ChEBI" id="CHEBI:57597"/>
    </ligand>
</feature>
<dbReference type="SUPFAM" id="SSF48179">
    <property type="entry name" value="6-phosphogluconate dehydrogenase C-terminal domain-like"/>
    <property type="match status" value="1"/>
</dbReference>
<feature type="binding site" evidence="10">
    <location>
        <position position="49"/>
    </location>
    <ligand>
        <name>NADPH</name>
        <dbReference type="ChEBI" id="CHEBI:57783"/>
    </ligand>
</feature>
<evidence type="ECO:0000256" key="11">
    <source>
        <dbReference type="PIRSR" id="PIRSR000114-1"/>
    </source>
</evidence>
<dbReference type="SUPFAM" id="SSF51735">
    <property type="entry name" value="NAD(P)-binding Rossmann-fold domains"/>
    <property type="match status" value="1"/>
</dbReference>
<feature type="binding site" evidence="10">
    <location>
        <position position="186"/>
    </location>
    <ligand>
        <name>sn-glycerol 3-phosphate</name>
        <dbReference type="ChEBI" id="CHEBI:57597"/>
    </ligand>
</feature>
<evidence type="ECO:0000259" key="16">
    <source>
        <dbReference type="Pfam" id="PF01210"/>
    </source>
</evidence>
<dbReference type="Gene3D" id="1.10.1040.10">
    <property type="entry name" value="N-(1-d-carboxylethyl)-l-norvaline Dehydrogenase, domain 2"/>
    <property type="match status" value="1"/>
</dbReference>
<evidence type="ECO:0000256" key="13">
    <source>
        <dbReference type="PIRSR" id="PIRSR000114-3"/>
    </source>
</evidence>
<evidence type="ECO:0000256" key="7">
    <source>
        <dbReference type="ARBA" id="ARBA00023098"/>
    </source>
</evidence>
<comment type="similarity">
    <text evidence="1 10 14">Belongs to the NAD-dependent glycerol-3-phosphate dehydrogenase family.</text>
</comment>
<feature type="domain" description="Glycerol-3-phosphate dehydrogenase NAD-dependent N-terminal" evidence="16">
    <location>
        <begin position="4"/>
        <end position="154"/>
    </location>
</feature>
<evidence type="ECO:0000259" key="17">
    <source>
        <dbReference type="Pfam" id="PF07479"/>
    </source>
</evidence>
<keyword evidence="4 10" id="KW-0521">NADP</keyword>
<dbReference type="GO" id="GO:0046167">
    <property type="term" value="P:glycerol-3-phosphate biosynthetic process"/>
    <property type="evidence" value="ECO:0007669"/>
    <property type="project" value="UniProtKB-UniRule"/>
</dbReference>
<evidence type="ECO:0000256" key="1">
    <source>
        <dbReference type="ARBA" id="ARBA00011009"/>
    </source>
</evidence>
<dbReference type="GO" id="GO:0051287">
    <property type="term" value="F:NAD binding"/>
    <property type="evidence" value="ECO:0007669"/>
    <property type="project" value="InterPro"/>
</dbReference>
<feature type="binding site" evidence="10">
    <location>
        <position position="250"/>
    </location>
    <ligand>
        <name>sn-glycerol 3-phosphate</name>
        <dbReference type="ChEBI" id="CHEBI:57597"/>
    </ligand>
</feature>
<dbReference type="GO" id="GO:0046168">
    <property type="term" value="P:glycerol-3-phosphate catabolic process"/>
    <property type="evidence" value="ECO:0007669"/>
    <property type="project" value="InterPro"/>
</dbReference>
<feature type="binding site" evidence="13">
    <location>
        <position position="250"/>
    </location>
    <ligand>
        <name>NAD(+)</name>
        <dbReference type="ChEBI" id="CHEBI:57540"/>
    </ligand>
</feature>
<accession>A0A916QXU2</accession>
<comment type="pathway">
    <text evidence="10">Membrane lipid metabolism; glycerophospholipid metabolism.</text>
</comment>
<comment type="subcellular location">
    <subcellularLocation>
        <location evidence="10">Cytoplasm</location>
    </subcellularLocation>
</comment>
<dbReference type="InterPro" id="IPR013328">
    <property type="entry name" value="6PGD_dom2"/>
</dbReference>
<feature type="binding site" evidence="10">
    <location>
        <position position="103"/>
    </location>
    <ligand>
        <name>sn-glycerol 3-phosphate</name>
        <dbReference type="ChEBI" id="CHEBI:57597"/>
    </ligand>
</feature>
<reference evidence="18" key="2">
    <citation type="submission" date="2020-09" db="EMBL/GenBank/DDBJ databases">
        <authorList>
            <person name="Sun Q."/>
            <person name="Zhou Y."/>
        </authorList>
    </citation>
    <scope>NUCLEOTIDE SEQUENCE</scope>
    <source>
        <strain evidence="18">CGMCC 1.15880</strain>
    </source>
</reference>
<gene>
    <name evidence="10 18" type="primary">gpsA</name>
    <name evidence="18" type="ORF">GCM10011498_18660</name>
</gene>
<dbReference type="InterPro" id="IPR008927">
    <property type="entry name" value="6-PGluconate_DH-like_C_sf"/>
</dbReference>
<evidence type="ECO:0000256" key="9">
    <source>
        <dbReference type="ARBA" id="ARBA00023264"/>
    </source>
</evidence>
<feature type="binding site" evidence="10">
    <location>
        <position position="131"/>
    </location>
    <ligand>
        <name>sn-glycerol 3-phosphate</name>
        <dbReference type="ChEBI" id="CHEBI:57597"/>
    </ligand>
</feature>
<dbReference type="EMBL" id="BMKA01000002">
    <property type="protein sequence ID" value="GGA18257.1"/>
    <property type="molecule type" value="Genomic_DNA"/>
</dbReference>
<keyword evidence="19" id="KW-1185">Reference proteome</keyword>
<dbReference type="Pfam" id="PF01210">
    <property type="entry name" value="NAD_Gly3P_dh_N"/>
    <property type="match status" value="1"/>
</dbReference>
<evidence type="ECO:0000256" key="15">
    <source>
        <dbReference type="RuleBase" id="RU000439"/>
    </source>
</evidence>
<feature type="binding site" evidence="10">
    <location>
        <position position="135"/>
    </location>
    <ligand>
        <name>NADPH</name>
        <dbReference type="ChEBI" id="CHEBI:57783"/>
    </ligand>
</feature>
<comment type="catalytic activity">
    <reaction evidence="10 15">
        <text>sn-glycerol 3-phosphate + NADP(+) = dihydroxyacetone phosphate + NADPH + H(+)</text>
        <dbReference type="Rhea" id="RHEA:11096"/>
        <dbReference type="ChEBI" id="CHEBI:15378"/>
        <dbReference type="ChEBI" id="CHEBI:57597"/>
        <dbReference type="ChEBI" id="CHEBI:57642"/>
        <dbReference type="ChEBI" id="CHEBI:57783"/>
        <dbReference type="ChEBI" id="CHEBI:58349"/>
        <dbReference type="EC" id="1.1.1.94"/>
    </reaction>
</comment>
<dbReference type="GO" id="GO:0005975">
    <property type="term" value="P:carbohydrate metabolic process"/>
    <property type="evidence" value="ECO:0007669"/>
    <property type="project" value="InterPro"/>
</dbReference>
<feature type="binding site" evidence="10">
    <location>
        <position position="271"/>
    </location>
    <ligand>
        <name>NADPH</name>
        <dbReference type="ChEBI" id="CHEBI:57783"/>
    </ligand>
</feature>
<dbReference type="AlphaFoldDB" id="A0A916QXU2"/>
<comment type="caution">
    <text evidence="18">The sequence shown here is derived from an EMBL/GenBank/DDBJ whole genome shotgun (WGS) entry which is preliminary data.</text>
</comment>
<feature type="binding site" evidence="13">
    <location>
        <position position="268"/>
    </location>
    <ligand>
        <name>NAD(+)</name>
        <dbReference type="ChEBI" id="CHEBI:57540"/>
    </ligand>
</feature>
<dbReference type="NCBIfam" id="NF000940">
    <property type="entry name" value="PRK00094.1-2"/>
    <property type="match status" value="1"/>
</dbReference>
<dbReference type="RefSeq" id="WP_188673793.1">
    <property type="nucleotide sequence ID" value="NZ_BMKA01000002.1"/>
</dbReference>
<feature type="binding site" evidence="10">
    <location>
        <position position="250"/>
    </location>
    <ligand>
        <name>NADPH</name>
        <dbReference type="ChEBI" id="CHEBI:57783"/>
    </ligand>
</feature>
<feature type="binding site" evidence="13">
    <location>
        <begin position="8"/>
        <end position="13"/>
    </location>
    <ligand>
        <name>NAD(+)</name>
        <dbReference type="ChEBI" id="CHEBI:57540"/>
    </ligand>
</feature>
<keyword evidence="9 10" id="KW-1208">Phospholipid metabolism</keyword>
<dbReference type="FunFam" id="3.40.50.720:FF:000019">
    <property type="entry name" value="Glycerol-3-phosphate dehydrogenase [NAD(P)+]"/>
    <property type="match status" value="1"/>
</dbReference>
<comment type="catalytic activity">
    <reaction evidence="10">
        <text>sn-glycerol 3-phosphate + NAD(+) = dihydroxyacetone phosphate + NADH + H(+)</text>
        <dbReference type="Rhea" id="RHEA:11092"/>
        <dbReference type="ChEBI" id="CHEBI:15378"/>
        <dbReference type="ChEBI" id="CHEBI:57540"/>
        <dbReference type="ChEBI" id="CHEBI:57597"/>
        <dbReference type="ChEBI" id="CHEBI:57642"/>
        <dbReference type="ChEBI" id="CHEBI:57945"/>
        <dbReference type="EC" id="1.1.1.94"/>
    </reaction>
</comment>
<dbReference type="PIRSF" id="PIRSF000114">
    <property type="entry name" value="Glycerol-3-P_dh"/>
    <property type="match status" value="1"/>
</dbReference>
<feature type="binding site" evidence="10">
    <location>
        <position position="12"/>
    </location>
    <ligand>
        <name>NADPH</name>
        <dbReference type="ChEBI" id="CHEBI:57783"/>
    </ligand>
</feature>
<keyword evidence="10" id="KW-0963">Cytoplasm</keyword>